<accession>A0A6A6PQV5</accession>
<sequence>MSGIVRAAQTTLSQNLGGVAHDLAPNDAKFSLDDVPDQSNKVALVTGGSEGIGYAVVHTLLSKNIAKVFILSLSQQPIKDAVQAIKEDLGENVADRVVWKQCDVGDWKRATEVAQEVQKETDRLDVLVCNAGRGIMTFEQLDNGVERHMGVNHIGHVVLTSHLLPLLKKTAEHSTVRISNQASNAHEQAPKDTHFRDLEELNQDLGPLALYGRSKLAVILYSRYLTRHLHTAHPNILINATHPGVVETTMSTRDILEPYPIAGHLMKDVMAPFKKDQFQGALPTLYAISATTKSGEYICPPADPEPGSALAQDDQLGEQLMKMTREIVTEKTRMESVDKGCPMQDY</sequence>
<dbReference type="RefSeq" id="XP_033588962.1">
    <property type="nucleotide sequence ID" value="XM_033736062.1"/>
</dbReference>
<evidence type="ECO:0008006" key="4">
    <source>
        <dbReference type="Google" id="ProtNLM"/>
    </source>
</evidence>
<dbReference type="PANTHER" id="PTHR43157:SF31">
    <property type="entry name" value="PHOSPHATIDYLINOSITOL-GLYCAN BIOSYNTHESIS CLASS F PROTEIN"/>
    <property type="match status" value="1"/>
</dbReference>
<keyword evidence="3" id="KW-1185">Reference proteome</keyword>
<dbReference type="InterPro" id="IPR036291">
    <property type="entry name" value="NAD(P)-bd_dom_sf"/>
</dbReference>
<proteinExistence type="predicted"/>
<dbReference type="Pfam" id="PF00106">
    <property type="entry name" value="adh_short"/>
    <property type="match status" value="1"/>
</dbReference>
<dbReference type="Gene3D" id="3.40.50.720">
    <property type="entry name" value="NAD(P)-binding Rossmann-like Domain"/>
    <property type="match status" value="1"/>
</dbReference>
<dbReference type="PRINTS" id="PR00081">
    <property type="entry name" value="GDHRDH"/>
</dbReference>
<dbReference type="EMBL" id="MU001636">
    <property type="protein sequence ID" value="KAF2482392.1"/>
    <property type="molecule type" value="Genomic_DNA"/>
</dbReference>
<dbReference type="GO" id="GO:0016491">
    <property type="term" value="F:oxidoreductase activity"/>
    <property type="evidence" value="ECO:0007669"/>
    <property type="project" value="UniProtKB-KW"/>
</dbReference>
<evidence type="ECO:0000313" key="3">
    <source>
        <dbReference type="Proteomes" id="UP000799767"/>
    </source>
</evidence>
<name>A0A6A6PQV5_9PEZI</name>
<dbReference type="PANTHER" id="PTHR43157">
    <property type="entry name" value="PHOSPHATIDYLINOSITOL-GLYCAN BIOSYNTHESIS CLASS F PROTEIN-RELATED"/>
    <property type="match status" value="1"/>
</dbReference>
<dbReference type="GeneID" id="54477064"/>
<organism evidence="2 3">
    <name type="scientific">Neohortaea acidophila</name>
    <dbReference type="NCBI Taxonomy" id="245834"/>
    <lineage>
        <taxon>Eukaryota</taxon>
        <taxon>Fungi</taxon>
        <taxon>Dikarya</taxon>
        <taxon>Ascomycota</taxon>
        <taxon>Pezizomycotina</taxon>
        <taxon>Dothideomycetes</taxon>
        <taxon>Dothideomycetidae</taxon>
        <taxon>Mycosphaerellales</taxon>
        <taxon>Teratosphaeriaceae</taxon>
        <taxon>Neohortaea</taxon>
    </lineage>
</organism>
<dbReference type="InterPro" id="IPR002347">
    <property type="entry name" value="SDR_fam"/>
</dbReference>
<reference evidence="2" key="1">
    <citation type="journal article" date="2020" name="Stud. Mycol.">
        <title>101 Dothideomycetes genomes: a test case for predicting lifestyles and emergence of pathogens.</title>
        <authorList>
            <person name="Haridas S."/>
            <person name="Albert R."/>
            <person name="Binder M."/>
            <person name="Bloem J."/>
            <person name="Labutti K."/>
            <person name="Salamov A."/>
            <person name="Andreopoulos B."/>
            <person name="Baker S."/>
            <person name="Barry K."/>
            <person name="Bills G."/>
            <person name="Bluhm B."/>
            <person name="Cannon C."/>
            <person name="Castanera R."/>
            <person name="Culley D."/>
            <person name="Daum C."/>
            <person name="Ezra D."/>
            <person name="Gonzalez J."/>
            <person name="Henrissat B."/>
            <person name="Kuo A."/>
            <person name="Liang C."/>
            <person name="Lipzen A."/>
            <person name="Lutzoni F."/>
            <person name="Magnuson J."/>
            <person name="Mondo S."/>
            <person name="Nolan M."/>
            <person name="Ohm R."/>
            <person name="Pangilinan J."/>
            <person name="Park H.-J."/>
            <person name="Ramirez L."/>
            <person name="Alfaro M."/>
            <person name="Sun H."/>
            <person name="Tritt A."/>
            <person name="Yoshinaga Y."/>
            <person name="Zwiers L.-H."/>
            <person name="Turgeon B."/>
            <person name="Goodwin S."/>
            <person name="Spatafora J."/>
            <person name="Crous P."/>
            <person name="Grigoriev I."/>
        </authorList>
    </citation>
    <scope>NUCLEOTIDE SEQUENCE</scope>
    <source>
        <strain evidence="2">CBS 113389</strain>
    </source>
</reference>
<evidence type="ECO:0000256" key="1">
    <source>
        <dbReference type="ARBA" id="ARBA00023002"/>
    </source>
</evidence>
<dbReference type="Proteomes" id="UP000799767">
    <property type="component" value="Unassembled WGS sequence"/>
</dbReference>
<gene>
    <name evidence="2" type="ORF">BDY17DRAFT_317098</name>
</gene>
<dbReference type="SUPFAM" id="SSF51735">
    <property type="entry name" value="NAD(P)-binding Rossmann-fold domains"/>
    <property type="match status" value="1"/>
</dbReference>
<dbReference type="OrthoDB" id="191139at2759"/>
<protein>
    <recommendedName>
        <fullName evidence="4">Retinol dehydrogenase 12</fullName>
    </recommendedName>
</protein>
<evidence type="ECO:0000313" key="2">
    <source>
        <dbReference type="EMBL" id="KAF2482392.1"/>
    </source>
</evidence>
<keyword evidence="1" id="KW-0560">Oxidoreductase</keyword>
<dbReference type="AlphaFoldDB" id="A0A6A6PQV5"/>